<dbReference type="Pfam" id="PF01459">
    <property type="entry name" value="Porin_3"/>
    <property type="match status" value="1"/>
</dbReference>
<evidence type="ECO:0000256" key="5">
    <source>
        <dbReference type="ARBA" id="ARBA00022692"/>
    </source>
</evidence>
<keyword evidence="5" id="KW-0812">Transmembrane</keyword>
<comment type="caution">
    <text evidence="10">The sequence shown here is derived from an EMBL/GenBank/DDBJ whole genome shotgun (WGS) entry which is preliminary data.</text>
</comment>
<dbReference type="GO" id="GO:0008320">
    <property type="term" value="F:protein transmembrane transporter activity"/>
    <property type="evidence" value="ECO:0007669"/>
    <property type="project" value="InterPro"/>
</dbReference>
<keyword evidence="3" id="KW-0813">Transport</keyword>
<dbReference type="InterPro" id="IPR027246">
    <property type="entry name" value="Porin_Euk/Tom40"/>
</dbReference>
<evidence type="ECO:0000256" key="1">
    <source>
        <dbReference type="ARBA" id="ARBA00004374"/>
    </source>
</evidence>
<evidence type="ECO:0000313" key="11">
    <source>
        <dbReference type="Proteomes" id="UP001432027"/>
    </source>
</evidence>
<keyword evidence="9" id="KW-0472">Membrane</keyword>
<dbReference type="Gene3D" id="2.40.160.10">
    <property type="entry name" value="Porin"/>
    <property type="match status" value="1"/>
</dbReference>
<keyword evidence="11" id="KW-1185">Reference proteome</keyword>
<dbReference type="Proteomes" id="UP001432027">
    <property type="component" value="Unassembled WGS sequence"/>
</dbReference>
<comment type="similarity">
    <text evidence="2">Belongs to the Tom40 family.</text>
</comment>
<keyword evidence="4" id="KW-1134">Transmembrane beta strand</keyword>
<evidence type="ECO:0000256" key="6">
    <source>
        <dbReference type="ARBA" id="ARBA00022787"/>
    </source>
</evidence>
<feature type="non-terminal residue" evidence="10">
    <location>
        <position position="1"/>
    </location>
</feature>
<dbReference type="PANTHER" id="PTHR10802">
    <property type="entry name" value="MITOCHONDRIAL IMPORT RECEPTOR SUBUNIT TOM40"/>
    <property type="match status" value="1"/>
</dbReference>
<accession>A0AAV5UIV9</accession>
<organism evidence="10 11">
    <name type="scientific">Pristionchus entomophagus</name>
    <dbReference type="NCBI Taxonomy" id="358040"/>
    <lineage>
        <taxon>Eukaryota</taxon>
        <taxon>Metazoa</taxon>
        <taxon>Ecdysozoa</taxon>
        <taxon>Nematoda</taxon>
        <taxon>Chromadorea</taxon>
        <taxon>Rhabditida</taxon>
        <taxon>Rhabditina</taxon>
        <taxon>Diplogasteromorpha</taxon>
        <taxon>Diplogasteroidea</taxon>
        <taxon>Neodiplogasteridae</taxon>
        <taxon>Pristionchus</taxon>
    </lineage>
</organism>
<evidence type="ECO:0000256" key="3">
    <source>
        <dbReference type="ARBA" id="ARBA00022448"/>
    </source>
</evidence>
<name>A0AAV5UIV9_9BILA</name>
<dbReference type="InterPro" id="IPR037930">
    <property type="entry name" value="Tom40"/>
</dbReference>
<gene>
    <name evidence="10" type="ORF">PENTCL1PPCAC_28488</name>
</gene>
<reference evidence="10" key="1">
    <citation type="submission" date="2023-10" db="EMBL/GenBank/DDBJ databases">
        <title>Genome assembly of Pristionchus species.</title>
        <authorList>
            <person name="Yoshida K."/>
            <person name="Sommer R.J."/>
        </authorList>
    </citation>
    <scope>NUCLEOTIDE SEQUENCE</scope>
    <source>
        <strain evidence="10">RS0144</strain>
    </source>
</reference>
<dbReference type="InterPro" id="IPR023614">
    <property type="entry name" value="Porin_dom_sf"/>
</dbReference>
<dbReference type="CDD" id="cd07305">
    <property type="entry name" value="Porin3_Tom40"/>
    <property type="match status" value="1"/>
</dbReference>
<keyword evidence="8" id="KW-0496">Mitochondrion</keyword>
<evidence type="ECO:0000313" key="10">
    <source>
        <dbReference type="EMBL" id="GMT06314.1"/>
    </source>
</evidence>
<dbReference type="GO" id="GO:0005741">
    <property type="term" value="C:mitochondrial outer membrane"/>
    <property type="evidence" value="ECO:0007669"/>
    <property type="project" value="UniProtKB-SubCell"/>
</dbReference>
<protein>
    <submittedName>
        <fullName evidence="10">Uncharacterized protein</fullName>
    </submittedName>
</protein>
<evidence type="ECO:0000256" key="9">
    <source>
        <dbReference type="ARBA" id="ARBA00023136"/>
    </source>
</evidence>
<evidence type="ECO:0000256" key="7">
    <source>
        <dbReference type="ARBA" id="ARBA00022927"/>
    </source>
</evidence>
<sequence>GEAAPSVPATPSHNPGTYEELNWRCKNVFPMCFEGARVAVNKGLSQHFQISHTLSISPMTTGYKFGATYVGTNVIGPGEAYPVILGDTDASGNTSATIIHQFKNNIRMKLQSQVQQGLLSAAQGSFELRGRLATATLMMANTDLVNESGVIVGQYLRRMTERFDVGAELIYHYGRHAPGGQASSLSYAARYTHPHFTGSMVLGTGSLNLSYYHKQNPDLSFGVEYDVNMRTQESVASIAYQAELPEARVTMRASIDTNWIVGAVLEKQLSEALPFKLAISGLIDHVKNTGKFGIGLIIG</sequence>
<keyword evidence="6" id="KW-1000">Mitochondrion outer membrane</keyword>
<dbReference type="GO" id="GO:0030150">
    <property type="term" value="P:protein import into mitochondrial matrix"/>
    <property type="evidence" value="ECO:0007669"/>
    <property type="project" value="InterPro"/>
</dbReference>
<proteinExistence type="inferred from homology"/>
<dbReference type="EMBL" id="BTSX01000006">
    <property type="protein sequence ID" value="GMT06314.1"/>
    <property type="molecule type" value="Genomic_DNA"/>
</dbReference>
<keyword evidence="7" id="KW-0653">Protein transport</keyword>
<comment type="subcellular location">
    <subcellularLocation>
        <location evidence="1">Mitochondrion outer membrane</location>
        <topology evidence="1">Multi-pass membrane protein</topology>
    </subcellularLocation>
</comment>
<evidence type="ECO:0000256" key="4">
    <source>
        <dbReference type="ARBA" id="ARBA00022452"/>
    </source>
</evidence>
<evidence type="ECO:0000256" key="8">
    <source>
        <dbReference type="ARBA" id="ARBA00023128"/>
    </source>
</evidence>
<evidence type="ECO:0000256" key="2">
    <source>
        <dbReference type="ARBA" id="ARBA00010510"/>
    </source>
</evidence>
<dbReference type="AlphaFoldDB" id="A0AAV5UIV9"/>